<name>A0A9X0D2K6_9CNID</name>
<keyword evidence="4" id="KW-1185">Reference proteome</keyword>
<gene>
    <name evidence="3" type="ORF">OS493_018584</name>
</gene>
<proteinExistence type="predicted"/>
<accession>A0A9X0D2K6</accession>
<dbReference type="AlphaFoldDB" id="A0A9X0D2K6"/>
<dbReference type="EMBL" id="MU825883">
    <property type="protein sequence ID" value="KAJ7384897.1"/>
    <property type="molecule type" value="Genomic_DNA"/>
</dbReference>
<evidence type="ECO:0000313" key="4">
    <source>
        <dbReference type="Proteomes" id="UP001163046"/>
    </source>
</evidence>
<evidence type="ECO:0000313" key="3">
    <source>
        <dbReference type="EMBL" id="KAJ7384897.1"/>
    </source>
</evidence>
<comment type="caution">
    <text evidence="3">The sequence shown here is derived from an EMBL/GenBank/DDBJ whole genome shotgun (WGS) entry which is preliminary data.</text>
</comment>
<sequence length="140" mass="15153">MKNRLVFIMVLFAFSDDQSSSNLSDNKGSQGSDEDEDEMVTEALQFNQLSLEEFCIILLSRVVPMFQGSLCTDSAINELAVNLLHKVLSLMTNVFPVDLWRGGTKLNSLMGSVLVESALEPVYTGGLLASQGATGGTCHC</sequence>
<keyword evidence="2" id="KW-0732">Signal</keyword>
<evidence type="ECO:0000256" key="2">
    <source>
        <dbReference type="SAM" id="SignalP"/>
    </source>
</evidence>
<feature type="chain" id="PRO_5040792821" evidence="2">
    <location>
        <begin position="22"/>
        <end position="140"/>
    </location>
</feature>
<dbReference type="Proteomes" id="UP001163046">
    <property type="component" value="Unassembled WGS sequence"/>
</dbReference>
<evidence type="ECO:0000256" key="1">
    <source>
        <dbReference type="SAM" id="MobiDB-lite"/>
    </source>
</evidence>
<feature type="signal peptide" evidence="2">
    <location>
        <begin position="1"/>
        <end position="21"/>
    </location>
</feature>
<organism evidence="3 4">
    <name type="scientific">Desmophyllum pertusum</name>
    <dbReference type="NCBI Taxonomy" id="174260"/>
    <lineage>
        <taxon>Eukaryota</taxon>
        <taxon>Metazoa</taxon>
        <taxon>Cnidaria</taxon>
        <taxon>Anthozoa</taxon>
        <taxon>Hexacorallia</taxon>
        <taxon>Scleractinia</taxon>
        <taxon>Caryophylliina</taxon>
        <taxon>Caryophylliidae</taxon>
        <taxon>Desmophyllum</taxon>
    </lineage>
</organism>
<reference evidence="3" key="1">
    <citation type="submission" date="2023-01" db="EMBL/GenBank/DDBJ databases">
        <title>Genome assembly of the deep-sea coral Lophelia pertusa.</title>
        <authorList>
            <person name="Herrera S."/>
            <person name="Cordes E."/>
        </authorList>
    </citation>
    <scope>NUCLEOTIDE SEQUENCE</scope>
    <source>
        <strain evidence="3">USNM1676648</strain>
        <tissue evidence="3">Polyp</tissue>
    </source>
</reference>
<feature type="region of interest" description="Disordered" evidence="1">
    <location>
        <begin position="18"/>
        <end position="37"/>
    </location>
</feature>
<protein>
    <submittedName>
        <fullName evidence="3">Uncharacterized protein</fullName>
    </submittedName>
</protein>